<protein>
    <submittedName>
        <fullName evidence="2">Uncharacterized protein</fullName>
    </submittedName>
</protein>
<dbReference type="Proteomes" id="UP000622860">
    <property type="component" value="Unassembled WGS sequence"/>
</dbReference>
<keyword evidence="3" id="KW-1185">Reference proteome</keyword>
<keyword evidence="1" id="KW-0472">Membrane</keyword>
<sequence length="77" mass="8974">MLLELQNHTLYNALRKVSLEGQSASFIQRMEIYQLKLAKYYQNIIQKKRIAQKGVILFILSCCLCFIFVIWSGIAFA</sequence>
<proteinExistence type="predicted"/>
<comment type="caution">
    <text evidence="2">The sequence shown here is derived from an EMBL/GenBank/DDBJ whole genome shotgun (WGS) entry which is preliminary data.</text>
</comment>
<name>A0A917HNJ8_9BACI</name>
<gene>
    <name evidence="2" type="ORF">GCM10011398_33880</name>
</gene>
<dbReference type="AlphaFoldDB" id="A0A917HNJ8"/>
<evidence type="ECO:0000313" key="3">
    <source>
        <dbReference type="Proteomes" id="UP000622860"/>
    </source>
</evidence>
<organism evidence="2 3">
    <name type="scientific">Virgibacillus oceani</name>
    <dbReference type="NCBI Taxonomy" id="1479511"/>
    <lineage>
        <taxon>Bacteria</taxon>
        <taxon>Bacillati</taxon>
        <taxon>Bacillota</taxon>
        <taxon>Bacilli</taxon>
        <taxon>Bacillales</taxon>
        <taxon>Bacillaceae</taxon>
        <taxon>Virgibacillus</taxon>
    </lineage>
</organism>
<accession>A0A917HNJ8</accession>
<reference evidence="2" key="2">
    <citation type="submission" date="2020-09" db="EMBL/GenBank/DDBJ databases">
        <authorList>
            <person name="Sun Q."/>
            <person name="Zhou Y."/>
        </authorList>
    </citation>
    <scope>NUCLEOTIDE SEQUENCE</scope>
    <source>
        <strain evidence="2">CGMCC 1.12754</strain>
    </source>
</reference>
<reference evidence="2" key="1">
    <citation type="journal article" date="2014" name="Int. J. Syst. Evol. Microbiol.">
        <title>Complete genome sequence of Corynebacterium casei LMG S-19264T (=DSM 44701T), isolated from a smear-ripened cheese.</title>
        <authorList>
            <consortium name="US DOE Joint Genome Institute (JGI-PGF)"/>
            <person name="Walter F."/>
            <person name="Albersmeier A."/>
            <person name="Kalinowski J."/>
            <person name="Ruckert C."/>
        </authorList>
    </citation>
    <scope>NUCLEOTIDE SEQUENCE</scope>
    <source>
        <strain evidence="2">CGMCC 1.12754</strain>
    </source>
</reference>
<feature type="transmembrane region" description="Helical" evidence="1">
    <location>
        <begin position="55"/>
        <end position="76"/>
    </location>
</feature>
<keyword evidence="1" id="KW-1133">Transmembrane helix</keyword>
<evidence type="ECO:0000256" key="1">
    <source>
        <dbReference type="SAM" id="Phobius"/>
    </source>
</evidence>
<dbReference type="EMBL" id="BMFR01000020">
    <property type="protein sequence ID" value="GGG85371.1"/>
    <property type="molecule type" value="Genomic_DNA"/>
</dbReference>
<keyword evidence="1" id="KW-0812">Transmembrane</keyword>
<evidence type="ECO:0000313" key="2">
    <source>
        <dbReference type="EMBL" id="GGG85371.1"/>
    </source>
</evidence>